<dbReference type="InterPro" id="IPR036640">
    <property type="entry name" value="ABC1_TM_sf"/>
</dbReference>
<protein>
    <submittedName>
        <fullName evidence="15">GTPase-activating protein</fullName>
    </submittedName>
</protein>
<feature type="domain" description="ABC transporter" evidence="13">
    <location>
        <begin position="470"/>
        <end position="715"/>
    </location>
</feature>
<dbReference type="InterPro" id="IPR003593">
    <property type="entry name" value="AAA+_ATPase"/>
</dbReference>
<dbReference type="Proteomes" id="UP001212152">
    <property type="component" value="Unassembled WGS sequence"/>
</dbReference>
<dbReference type="InterPro" id="IPR003439">
    <property type="entry name" value="ABC_transporter-like_ATP-bd"/>
</dbReference>
<dbReference type="Gene3D" id="3.40.50.300">
    <property type="entry name" value="P-loop containing nucleotide triphosphate hydrolases"/>
    <property type="match status" value="2"/>
</dbReference>
<evidence type="ECO:0000313" key="16">
    <source>
        <dbReference type="Proteomes" id="UP001212152"/>
    </source>
</evidence>
<dbReference type="GO" id="GO:0005886">
    <property type="term" value="C:plasma membrane"/>
    <property type="evidence" value="ECO:0007669"/>
    <property type="project" value="UniProtKB-SubCell"/>
</dbReference>
<keyword evidence="6" id="KW-0547">Nucleotide-binding</keyword>
<dbReference type="GO" id="GO:0090374">
    <property type="term" value="P:oligopeptide export from mitochondrion"/>
    <property type="evidence" value="ECO:0007669"/>
    <property type="project" value="TreeGrafter"/>
</dbReference>
<keyword evidence="10" id="KW-0325">Glycoprotein</keyword>
<evidence type="ECO:0000256" key="6">
    <source>
        <dbReference type="ARBA" id="ARBA00022741"/>
    </source>
</evidence>
<dbReference type="CDD" id="cd18577">
    <property type="entry name" value="ABC_6TM_Pgp_ABCB1_D1_like"/>
    <property type="match status" value="1"/>
</dbReference>
<evidence type="ECO:0000256" key="2">
    <source>
        <dbReference type="ARBA" id="ARBA00007577"/>
    </source>
</evidence>
<feature type="transmembrane region" description="Helical" evidence="12">
    <location>
        <begin position="775"/>
        <end position="795"/>
    </location>
</feature>
<evidence type="ECO:0000256" key="7">
    <source>
        <dbReference type="ARBA" id="ARBA00022840"/>
    </source>
</evidence>
<dbReference type="InterPro" id="IPR017871">
    <property type="entry name" value="ABC_transporter-like_CS"/>
</dbReference>
<gene>
    <name evidence="15" type="primary">MDR1</name>
    <name evidence="15" type="ORF">HDU87_003584</name>
</gene>
<feature type="transmembrane region" description="Helical" evidence="12">
    <location>
        <begin position="950"/>
        <end position="974"/>
    </location>
</feature>
<dbReference type="FunFam" id="3.40.50.300:FF:000251">
    <property type="entry name" value="ABC transporter B family member 19"/>
    <property type="match status" value="1"/>
</dbReference>
<feature type="transmembrane region" description="Helical" evidence="12">
    <location>
        <begin position="292"/>
        <end position="310"/>
    </location>
</feature>
<feature type="transmembrane region" description="Helical" evidence="12">
    <location>
        <begin position="1081"/>
        <end position="1099"/>
    </location>
</feature>
<feature type="domain" description="ABC transmembrane type-1" evidence="14">
    <location>
        <begin position="137"/>
        <end position="433"/>
    </location>
</feature>
<dbReference type="Pfam" id="PF00005">
    <property type="entry name" value="ABC_tran"/>
    <property type="match status" value="2"/>
</dbReference>
<dbReference type="InterPro" id="IPR039421">
    <property type="entry name" value="Type_1_exporter"/>
</dbReference>
<dbReference type="SMART" id="SM00382">
    <property type="entry name" value="AAA"/>
    <property type="match status" value="2"/>
</dbReference>
<evidence type="ECO:0000256" key="1">
    <source>
        <dbReference type="ARBA" id="ARBA00004651"/>
    </source>
</evidence>
<keyword evidence="5" id="KW-0677">Repeat</keyword>
<evidence type="ECO:0000259" key="13">
    <source>
        <dbReference type="PROSITE" id="PS50893"/>
    </source>
</evidence>
<feature type="transmembrane region" description="Helical" evidence="12">
    <location>
        <begin position="1043"/>
        <end position="1061"/>
    </location>
</feature>
<dbReference type="Pfam" id="PF00664">
    <property type="entry name" value="ABC_membrane"/>
    <property type="match status" value="2"/>
</dbReference>
<dbReference type="InterPro" id="IPR027417">
    <property type="entry name" value="P-loop_NTPase"/>
</dbReference>
<feature type="transmembrane region" description="Helical" evidence="12">
    <location>
        <begin position="196"/>
        <end position="216"/>
    </location>
</feature>
<dbReference type="GO" id="GO:0009636">
    <property type="term" value="P:response to toxic substance"/>
    <property type="evidence" value="ECO:0007669"/>
    <property type="project" value="UniProtKB-ARBA"/>
</dbReference>
<dbReference type="FunFam" id="3.40.50.300:FF:001370">
    <property type="entry name" value="p-GlycoProtein related"/>
    <property type="match status" value="1"/>
</dbReference>
<keyword evidence="8 12" id="KW-1133">Transmembrane helix</keyword>
<accession>A0AAD5TJL0</accession>
<dbReference type="CDD" id="cd18578">
    <property type="entry name" value="ABC_6TM_Pgp_ABCB1_D2_like"/>
    <property type="match status" value="1"/>
</dbReference>
<feature type="compositionally biased region" description="Low complexity" evidence="11">
    <location>
        <begin position="22"/>
        <end position="47"/>
    </location>
</feature>
<dbReference type="Gene3D" id="1.20.1560.10">
    <property type="entry name" value="ABC transporter type 1, transmembrane domain"/>
    <property type="match status" value="1"/>
</dbReference>
<dbReference type="PANTHER" id="PTHR43394">
    <property type="entry name" value="ATP-DEPENDENT PERMEASE MDL1, MITOCHONDRIAL"/>
    <property type="match status" value="1"/>
</dbReference>
<feature type="transmembrane region" description="Helical" evidence="12">
    <location>
        <begin position="858"/>
        <end position="882"/>
    </location>
</feature>
<feature type="compositionally biased region" description="Low complexity" evidence="11">
    <location>
        <begin position="54"/>
        <end position="68"/>
    </location>
</feature>
<dbReference type="GO" id="GO:0015421">
    <property type="term" value="F:ABC-type oligopeptide transporter activity"/>
    <property type="evidence" value="ECO:0007669"/>
    <property type="project" value="TreeGrafter"/>
</dbReference>
<dbReference type="GO" id="GO:0005743">
    <property type="term" value="C:mitochondrial inner membrane"/>
    <property type="evidence" value="ECO:0007669"/>
    <property type="project" value="TreeGrafter"/>
</dbReference>
<comment type="subcellular location">
    <subcellularLocation>
        <location evidence="1">Cell membrane</location>
        <topology evidence="1">Multi-pass membrane protein</topology>
    </subcellularLocation>
</comment>
<evidence type="ECO:0000256" key="5">
    <source>
        <dbReference type="ARBA" id="ARBA00022737"/>
    </source>
</evidence>
<feature type="domain" description="ABC transporter" evidence="13">
    <location>
        <begin position="1144"/>
        <end position="1397"/>
    </location>
</feature>
<comment type="caution">
    <text evidence="15">The sequence shown here is derived from an EMBL/GenBank/DDBJ whole genome shotgun (WGS) entry which is preliminary data.</text>
</comment>
<feature type="transmembrane region" description="Helical" evidence="12">
    <location>
        <begin position="371"/>
        <end position="392"/>
    </location>
</feature>
<reference evidence="15" key="1">
    <citation type="submission" date="2020-05" db="EMBL/GenBank/DDBJ databases">
        <title>Phylogenomic resolution of chytrid fungi.</title>
        <authorList>
            <person name="Stajich J.E."/>
            <person name="Amses K."/>
            <person name="Simmons R."/>
            <person name="Seto K."/>
            <person name="Myers J."/>
            <person name="Bonds A."/>
            <person name="Quandt C.A."/>
            <person name="Barry K."/>
            <person name="Liu P."/>
            <person name="Grigoriev I."/>
            <person name="Longcore J.E."/>
            <person name="James T.Y."/>
        </authorList>
    </citation>
    <scope>NUCLEOTIDE SEQUENCE</scope>
    <source>
        <strain evidence="15">JEL0379</strain>
    </source>
</reference>
<comment type="similarity">
    <text evidence="2">Belongs to the ABC transporter superfamily. ABCB family. Multidrug resistance exporter (TC 3.A.1.201) subfamily.</text>
</comment>
<sequence length="1407" mass="151453">MSSVEMSQIDKAPSSAVPPPSHTTTTTTTTTAAADALPSSPTASAAADVPKPANPGQQQSGQPQNAAATTEVKEDAAGADVVETFAFVDVHDPATTAQAVAAPSSSPPGGAKKPVNRVSYRTLLTRYSTPFENFLMVFGLVFASAAGAVLPLMTIFFGKLTNTFTEIGTAAQDRQPVTSDVSDELQSEVNSNSLNFVYLGIAMFVCTYFYMATWLYTGENISHRIREAYLQGVLRQNIAFFDNLGGGAVSTRIITDTQMVQDGISEKVPMFFMNFATFIAGFAVAFSHSWKLTLVLSCCVPAIALTAAFMGKFVGKYTRQGLASYAAAGDVAEETFASIRTLQSFMGADKMARAYSKFLDRSEIIGVKKQIATGLGWGGIQFVIFGTYALAFWFGSKLFVDHEILSGDIMTCFFSVLIGAFALAGTSSEVQAFSFAIGAGSNLFEAIDRIPEIDSADESGLRPPSVSGHIVVKDIKFRYPSRPEVVVLHGMDVNIAPGTTCALVGSSGSGKSTIIQLLERFYSPEAGTITLDGNNIDTLNVKWLRQQMGYVTQEPILFKGTLWENVAHGLLGSPEESLDKEKKMALIIEACKFANAHTFITALPQGYETRIGERGLLLSGGQKQRIAIARAIVKNPPILLLDEATSALDSESEKLVQQALDRATEGRTTIVIAHRLSTIRNATQIVVMDQGRIVEVGNHHTLLEKEGGFYRKLVEAQQVSAKKEQESSEKKPKVDPDAIEIDLAAAEAADMQAAALKRTNSTYSRTSSRRMSTDPAAAVAAAAAASKIGTFASFFDSFRVFAKLIRYNRPEAHYMLIAFIGALVNGATQPVFAILFGRIIQTFTLTDSQEMRKEADRWAMWFLVLGIANLFASFVKFAMFGISGERLTTRLRDRSFRAMCRQNIGWFDEEKHSVGVLTTNLSNDAQNVQNMSGQIAGNLLELFASVAGGALVALITGWKLGLVVLAVLPLMIAANKLRMDLIRKGNQATKIYYESSAQVACEAVGAMRTVAALGMEKYVVEQYHRDLETPLEIGHKNAIGNTAIYAFSQTVTFLMNALGFWYGGSLIVNGTYGGADGIRTFFTAFMAIVFAAQAAGRVFSLMPDVGKAKASADAVLGLFDLVPPIDSWSTEGIKPDKNTIQGRVEFKDVRFHYPTRAAVKVLKGINITVEPGQFVAFVGPSGCGKSTAIGLMERFYDVSGGSITIDGTKISDLALPSLRNMVSLVGQEPNLYNLTIKDNITFGLTPEEREAPDVDERIQKAAKDANIHDFILSLPGEPSPAGSTLPPGYNTSLGGKGTQLSGGQKQRIAIARALIRNPKILLLDEATSALDSTSETVVQKALDVAAKGRTTIAIAHRLSSIKGADVIYVFKDGVVAEHGTHESLIAKQGLYYQLVVSQDLGDSQAGH</sequence>
<dbReference type="FunFam" id="1.20.1560.10:FF:000102">
    <property type="entry name" value="ABC multidrug transporter Mdr1"/>
    <property type="match status" value="1"/>
</dbReference>
<dbReference type="EMBL" id="JADGJQ010000026">
    <property type="protein sequence ID" value="KAJ3178510.1"/>
    <property type="molecule type" value="Genomic_DNA"/>
</dbReference>
<feature type="transmembrane region" description="Helical" evidence="12">
    <location>
        <begin position="134"/>
        <end position="157"/>
    </location>
</feature>
<evidence type="ECO:0000259" key="14">
    <source>
        <dbReference type="PROSITE" id="PS50929"/>
    </source>
</evidence>
<evidence type="ECO:0000256" key="9">
    <source>
        <dbReference type="ARBA" id="ARBA00023136"/>
    </source>
</evidence>
<evidence type="ECO:0000256" key="4">
    <source>
        <dbReference type="ARBA" id="ARBA00022692"/>
    </source>
</evidence>
<keyword evidence="9 12" id="KW-0472">Membrane</keyword>
<keyword evidence="7" id="KW-0067">ATP-binding</keyword>
<dbReference type="PROSITE" id="PS00211">
    <property type="entry name" value="ABC_TRANSPORTER_1"/>
    <property type="match status" value="2"/>
</dbReference>
<organism evidence="15 16">
    <name type="scientific">Geranomyces variabilis</name>
    <dbReference type="NCBI Taxonomy" id="109894"/>
    <lineage>
        <taxon>Eukaryota</taxon>
        <taxon>Fungi</taxon>
        <taxon>Fungi incertae sedis</taxon>
        <taxon>Chytridiomycota</taxon>
        <taxon>Chytridiomycota incertae sedis</taxon>
        <taxon>Chytridiomycetes</taxon>
        <taxon>Spizellomycetales</taxon>
        <taxon>Powellomycetaceae</taxon>
        <taxon>Geranomyces</taxon>
    </lineage>
</organism>
<evidence type="ECO:0000256" key="3">
    <source>
        <dbReference type="ARBA" id="ARBA00022448"/>
    </source>
</evidence>
<evidence type="ECO:0000256" key="12">
    <source>
        <dbReference type="SAM" id="Phobius"/>
    </source>
</evidence>
<keyword evidence="4 12" id="KW-0812">Transmembrane</keyword>
<dbReference type="InterPro" id="IPR011527">
    <property type="entry name" value="ABC1_TM_dom"/>
</dbReference>
<dbReference type="GO" id="GO:0016887">
    <property type="term" value="F:ATP hydrolysis activity"/>
    <property type="evidence" value="ECO:0007669"/>
    <property type="project" value="InterPro"/>
</dbReference>
<keyword evidence="3" id="KW-0813">Transport</keyword>
<dbReference type="SUPFAM" id="SSF90123">
    <property type="entry name" value="ABC transporter transmembrane region"/>
    <property type="match status" value="2"/>
</dbReference>
<proteinExistence type="inferred from homology"/>
<dbReference type="CDD" id="cd03249">
    <property type="entry name" value="ABC_MTABC3_MDL1_MDL2"/>
    <property type="match status" value="2"/>
</dbReference>
<dbReference type="FunFam" id="1.20.1560.10:FF:000009">
    <property type="entry name" value="ABC transporter B family member 1"/>
    <property type="match status" value="1"/>
</dbReference>
<dbReference type="PROSITE" id="PS50893">
    <property type="entry name" value="ABC_TRANSPORTER_2"/>
    <property type="match status" value="2"/>
</dbReference>
<feature type="domain" description="ABC transmembrane type-1" evidence="14">
    <location>
        <begin position="816"/>
        <end position="1107"/>
    </location>
</feature>
<dbReference type="PROSITE" id="PS50929">
    <property type="entry name" value="ABC_TM1F"/>
    <property type="match status" value="2"/>
</dbReference>
<dbReference type="PANTHER" id="PTHR43394:SF27">
    <property type="entry name" value="ATP-DEPENDENT TRANSLOCASE ABCB1-LIKE"/>
    <property type="match status" value="1"/>
</dbReference>
<dbReference type="SUPFAM" id="SSF52540">
    <property type="entry name" value="P-loop containing nucleoside triphosphate hydrolases"/>
    <property type="match status" value="2"/>
</dbReference>
<dbReference type="GO" id="GO:0005524">
    <property type="term" value="F:ATP binding"/>
    <property type="evidence" value="ECO:0007669"/>
    <property type="project" value="UniProtKB-KW"/>
</dbReference>
<evidence type="ECO:0000256" key="8">
    <source>
        <dbReference type="ARBA" id="ARBA00022989"/>
    </source>
</evidence>
<evidence type="ECO:0000256" key="11">
    <source>
        <dbReference type="SAM" id="MobiDB-lite"/>
    </source>
</evidence>
<evidence type="ECO:0000313" key="15">
    <source>
        <dbReference type="EMBL" id="KAJ3178510.1"/>
    </source>
</evidence>
<feature type="region of interest" description="Disordered" evidence="11">
    <location>
        <begin position="1"/>
        <end position="75"/>
    </location>
</feature>
<name>A0AAD5TJL0_9FUNG</name>
<keyword evidence="16" id="KW-1185">Reference proteome</keyword>
<feature type="transmembrane region" description="Helical" evidence="12">
    <location>
        <begin position="815"/>
        <end position="837"/>
    </location>
</feature>
<feature type="transmembrane region" description="Helical" evidence="12">
    <location>
        <begin position="404"/>
        <end position="424"/>
    </location>
</feature>
<evidence type="ECO:0000256" key="10">
    <source>
        <dbReference type="ARBA" id="ARBA00023180"/>
    </source>
</evidence>
<feature type="transmembrane region" description="Helical" evidence="12">
    <location>
        <begin position="268"/>
        <end position="286"/>
    </location>
</feature>